<dbReference type="EMBL" id="FPJG01000006">
    <property type="protein sequence ID" value="SFW82570.1"/>
    <property type="molecule type" value="Genomic_DNA"/>
</dbReference>
<organism evidence="3 4">
    <name type="scientific">Amycolatopsis australiensis</name>
    <dbReference type="NCBI Taxonomy" id="546364"/>
    <lineage>
        <taxon>Bacteria</taxon>
        <taxon>Bacillati</taxon>
        <taxon>Actinomycetota</taxon>
        <taxon>Actinomycetes</taxon>
        <taxon>Pseudonocardiales</taxon>
        <taxon>Pseudonocardiaceae</taxon>
        <taxon>Amycolatopsis</taxon>
    </lineage>
</organism>
<dbReference type="InterPro" id="IPR053140">
    <property type="entry name" value="GDSL_Rv0518-like"/>
</dbReference>
<evidence type="ECO:0000256" key="1">
    <source>
        <dbReference type="SAM" id="MobiDB-lite"/>
    </source>
</evidence>
<dbReference type="InterPro" id="IPR036514">
    <property type="entry name" value="SGNH_hydro_sf"/>
</dbReference>
<dbReference type="CDD" id="cd01832">
    <property type="entry name" value="SGNH_hydrolase_like_1"/>
    <property type="match status" value="1"/>
</dbReference>
<feature type="region of interest" description="Disordered" evidence="1">
    <location>
        <begin position="231"/>
        <end position="258"/>
    </location>
</feature>
<sequence length="258" mass="28423">MSKRLVALGDSFTEGVGDDDPAAPNGVRGWADRTAEQLAAREPDFRYANLAIRGKLLPQVLAEQLEPALAMAPDLVTLYAGGNDLMRPKVDIDALMVGYEAAVEKIRATGAELVLFTGVDGVEDALFRKMRGRVAIYNEHVRGIAARHGARLVDMWAMRQLRDRRLWAPDRLHLNPYGHTEVAIAVLAALGVEHPLKGVELGPREVLSPAARRSQNLRWAQEHALPWVRRRLRGQSSGDTMTAKRPTLEPVGSVPLPR</sequence>
<evidence type="ECO:0000313" key="3">
    <source>
        <dbReference type="EMBL" id="SFW82570.1"/>
    </source>
</evidence>
<dbReference type="AlphaFoldDB" id="A0A1K1SE88"/>
<dbReference type="Pfam" id="PF13472">
    <property type="entry name" value="Lipase_GDSL_2"/>
    <property type="match status" value="1"/>
</dbReference>
<dbReference type="PANTHER" id="PTHR43784:SF2">
    <property type="entry name" value="GDSL-LIKE LIPASE_ACYLHYDROLASE, PUTATIVE (AFU_ORTHOLOGUE AFUA_2G00820)-RELATED"/>
    <property type="match status" value="1"/>
</dbReference>
<dbReference type="InterPro" id="IPR013830">
    <property type="entry name" value="SGNH_hydro"/>
</dbReference>
<dbReference type="STRING" id="546364.SAMN04489730_5441"/>
<evidence type="ECO:0000259" key="2">
    <source>
        <dbReference type="Pfam" id="PF13472"/>
    </source>
</evidence>
<proteinExistence type="predicted"/>
<keyword evidence="4" id="KW-1185">Reference proteome</keyword>
<dbReference type="SUPFAM" id="SSF52266">
    <property type="entry name" value="SGNH hydrolase"/>
    <property type="match status" value="1"/>
</dbReference>
<accession>A0A1K1SE88</accession>
<dbReference type="Gene3D" id="3.40.50.1110">
    <property type="entry name" value="SGNH hydrolase"/>
    <property type="match status" value="1"/>
</dbReference>
<dbReference type="PANTHER" id="PTHR43784">
    <property type="entry name" value="GDSL-LIKE LIPASE/ACYLHYDROLASE, PUTATIVE (AFU_ORTHOLOGUE AFUA_2G00820)-RELATED"/>
    <property type="match status" value="1"/>
</dbReference>
<feature type="domain" description="SGNH hydrolase-type esterase" evidence="2">
    <location>
        <begin position="7"/>
        <end position="179"/>
    </location>
</feature>
<dbReference type="RefSeq" id="WP_177328901.1">
    <property type="nucleotide sequence ID" value="NZ_FPJG01000006.1"/>
</dbReference>
<reference evidence="4" key="1">
    <citation type="submission" date="2016-11" db="EMBL/GenBank/DDBJ databases">
        <authorList>
            <person name="Varghese N."/>
            <person name="Submissions S."/>
        </authorList>
    </citation>
    <scope>NUCLEOTIDE SEQUENCE [LARGE SCALE GENOMIC DNA]</scope>
    <source>
        <strain evidence="4">DSM 44671</strain>
    </source>
</reference>
<evidence type="ECO:0000313" key="4">
    <source>
        <dbReference type="Proteomes" id="UP000182740"/>
    </source>
</evidence>
<gene>
    <name evidence="3" type="ORF">SAMN04489730_5441</name>
</gene>
<protein>
    <submittedName>
        <fullName evidence="3">Lysophospholipase L1</fullName>
    </submittedName>
</protein>
<dbReference type="Proteomes" id="UP000182740">
    <property type="component" value="Unassembled WGS sequence"/>
</dbReference>
<name>A0A1K1SE88_9PSEU</name>